<dbReference type="EMBL" id="CACVAQ010000489">
    <property type="protein sequence ID" value="CAA6829408.1"/>
    <property type="molecule type" value="Genomic_DNA"/>
</dbReference>
<keyword evidence="1 2" id="KW-0732">Signal</keyword>
<accession>A0A6S6UC91</accession>
<dbReference type="PANTHER" id="PTHR15337:SF11">
    <property type="entry name" value="THIOREDOXIN DOMAIN-CONTAINING PROTEIN"/>
    <property type="match status" value="1"/>
</dbReference>
<evidence type="ECO:0000259" key="3">
    <source>
        <dbReference type="PROSITE" id="PS51352"/>
    </source>
</evidence>
<reference evidence="4" key="1">
    <citation type="submission" date="2020-01" db="EMBL/GenBank/DDBJ databases">
        <authorList>
            <person name="Meier V. D."/>
            <person name="Meier V D."/>
        </authorList>
    </citation>
    <scope>NUCLEOTIDE SEQUENCE</scope>
    <source>
        <strain evidence="4">HLG_WM_MAG_10</strain>
    </source>
</reference>
<dbReference type="PANTHER" id="PTHR15337">
    <property type="entry name" value="ANTERIOR GRADIENT PROTEIN-RELATED"/>
    <property type="match status" value="1"/>
</dbReference>
<feature type="signal peptide" evidence="2">
    <location>
        <begin position="1"/>
        <end position="24"/>
    </location>
</feature>
<dbReference type="InterPro" id="IPR036249">
    <property type="entry name" value="Thioredoxin-like_sf"/>
</dbReference>
<keyword evidence="4" id="KW-0413">Isomerase</keyword>
<sequence>MWISKKLFQGLTVGLLLAGSTMNAQITFEQGTWDEVKAKAEKENKPIFVDAYTTWCGPCKWMSKEIFSQEEVGVYMKQNFIAYKMDMEKGEGPDFAKNNNVVAYPTLLYFDAKGDMIHKGVGARDAEGLIDLSNAALDPSKQLVAFVEKYEAGTRDKDFLMTYLTVLNDCGEDLEAPFKAYWEKIDDEEKQTAETLELMLGVTSSFGNFKSPITQYFLAHKTAYETATSKEEIADILNTCYLYGVWNLAKMEDKKEAKVFNKELLEAFPAAKKEFKKRLAYMKATMETPPDAAKVNKAYSQCLKVTNNWSELNSVAWNVYEKEDDLKKLKLGLGWINRSIEIEENYFNVDTKAFLLYKMKSYTEAKVVAEKAIKLARAAGTEDASIGTIELLNKINVELEAVKD</sequence>
<protein>
    <submittedName>
        <fullName evidence="4">Disulfide-isomerase</fullName>
    </submittedName>
</protein>
<dbReference type="Pfam" id="PF13899">
    <property type="entry name" value="Thioredoxin_7"/>
    <property type="match status" value="1"/>
</dbReference>
<evidence type="ECO:0000313" key="4">
    <source>
        <dbReference type="EMBL" id="CAA6829408.1"/>
    </source>
</evidence>
<feature type="domain" description="Thioredoxin" evidence="3">
    <location>
        <begin position="15"/>
        <end position="138"/>
    </location>
</feature>
<dbReference type="PROSITE" id="PS51352">
    <property type="entry name" value="THIOREDOXIN_2"/>
    <property type="match status" value="1"/>
</dbReference>
<evidence type="ECO:0000256" key="1">
    <source>
        <dbReference type="ARBA" id="ARBA00022729"/>
    </source>
</evidence>
<dbReference type="SUPFAM" id="SSF52833">
    <property type="entry name" value="Thioredoxin-like"/>
    <property type="match status" value="1"/>
</dbReference>
<feature type="chain" id="PRO_5027538684" evidence="2">
    <location>
        <begin position="25"/>
        <end position="404"/>
    </location>
</feature>
<dbReference type="CDD" id="cd02947">
    <property type="entry name" value="TRX_family"/>
    <property type="match status" value="1"/>
</dbReference>
<dbReference type="Gene3D" id="3.40.30.10">
    <property type="entry name" value="Glutaredoxin"/>
    <property type="match status" value="1"/>
</dbReference>
<dbReference type="InterPro" id="IPR013766">
    <property type="entry name" value="Thioredoxin_domain"/>
</dbReference>
<proteinExistence type="predicted"/>
<evidence type="ECO:0000256" key="2">
    <source>
        <dbReference type="SAM" id="SignalP"/>
    </source>
</evidence>
<organism evidence="4">
    <name type="scientific">uncultured Aureispira sp</name>
    <dbReference type="NCBI Taxonomy" id="1331704"/>
    <lineage>
        <taxon>Bacteria</taxon>
        <taxon>Pseudomonadati</taxon>
        <taxon>Bacteroidota</taxon>
        <taxon>Saprospiria</taxon>
        <taxon>Saprospirales</taxon>
        <taxon>Saprospiraceae</taxon>
        <taxon>Aureispira</taxon>
        <taxon>environmental samples</taxon>
    </lineage>
</organism>
<dbReference type="InterPro" id="IPR051099">
    <property type="entry name" value="AGR/TXD"/>
</dbReference>
<dbReference type="AlphaFoldDB" id="A0A6S6UC91"/>
<dbReference type="GO" id="GO:0016853">
    <property type="term" value="F:isomerase activity"/>
    <property type="evidence" value="ECO:0007669"/>
    <property type="project" value="UniProtKB-KW"/>
</dbReference>
<name>A0A6S6UC91_9BACT</name>
<gene>
    <name evidence="4" type="ORF">HELGO_WM24517</name>
</gene>